<dbReference type="Proteomes" id="UP001319921">
    <property type="component" value="Chromosome"/>
</dbReference>
<evidence type="ECO:0000256" key="2">
    <source>
        <dbReference type="ARBA" id="ARBA00023002"/>
    </source>
</evidence>
<dbReference type="SUPFAM" id="SSF51182">
    <property type="entry name" value="RmlC-like cupins"/>
    <property type="match status" value="1"/>
</dbReference>
<dbReference type="InterPro" id="IPR011051">
    <property type="entry name" value="RmlC_Cupin_sf"/>
</dbReference>
<feature type="domain" description="Cupin type-2" evidence="3">
    <location>
        <begin position="96"/>
        <end position="162"/>
    </location>
</feature>
<dbReference type="EMBL" id="AP025226">
    <property type="protein sequence ID" value="BDB97317.1"/>
    <property type="molecule type" value="Genomic_DNA"/>
</dbReference>
<dbReference type="InterPro" id="IPR047183">
    <property type="entry name" value="GDO-like"/>
</dbReference>
<dbReference type="InterPro" id="IPR014710">
    <property type="entry name" value="RmlC-like_jellyroll"/>
</dbReference>
<gene>
    <name evidence="4" type="ORF">SACC_03340</name>
</gene>
<dbReference type="Pfam" id="PF07883">
    <property type="entry name" value="Cupin_2"/>
    <property type="match status" value="1"/>
</dbReference>
<protein>
    <submittedName>
        <fullName evidence="4">Cupin</fullName>
    </submittedName>
</protein>
<keyword evidence="5" id="KW-1185">Reference proteome</keyword>
<proteinExistence type="predicted"/>
<evidence type="ECO:0000313" key="4">
    <source>
        <dbReference type="EMBL" id="BDB97317.1"/>
    </source>
</evidence>
<keyword evidence="2" id="KW-0560">Oxidoreductase</keyword>
<accession>A0AAQ4CND6</accession>
<dbReference type="Gene3D" id="2.60.120.10">
    <property type="entry name" value="Jelly Rolls"/>
    <property type="match status" value="1"/>
</dbReference>
<dbReference type="RefSeq" id="WP_229571327.1">
    <property type="nucleotide sequence ID" value="NZ_AP025226.1"/>
</dbReference>
<name>A0AAQ4CND6_9CREN</name>
<dbReference type="AlphaFoldDB" id="A0AAQ4CND6"/>
<evidence type="ECO:0000256" key="1">
    <source>
        <dbReference type="ARBA" id="ARBA00022964"/>
    </source>
</evidence>
<dbReference type="PANTHER" id="PTHR41517:SF1">
    <property type="entry name" value="CUPIN"/>
    <property type="match status" value="1"/>
</dbReference>
<evidence type="ECO:0000259" key="3">
    <source>
        <dbReference type="Pfam" id="PF07883"/>
    </source>
</evidence>
<dbReference type="PANTHER" id="PTHR41517">
    <property type="entry name" value="1,2-DIOXYGENASE PROTEIN-RELATED"/>
    <property type="match status" value="1"/>
</dbReference>
<keyword evidence="1" id="KW-0223">Dioxygenase</keyword>
<dbReference type="InterPro" id="IPR013096">
    <property type="entry name" value="Cupin_2"/>
</dbReference>
<organism evidence="4 5">
    <name type="scientific">Saccharolobus caldissimus</name>
    <dbReference type="NCBI Taxonomy" id="1702097"/>
    <lineage>
        <taxon>Archaea</taxon>
        <taxon>Thermoproteota</taxon>
        <taxon>Thermoprotei</taxon>
        <taxon>Sulfolobales</taxon>
        <taxon>Sulfolobaceae</taxon>
        <taxon>Saccharolobus</taxon>
    </lineage>
</organism>
<dbReference type="GO" id="GO:0051213">
    <property type="term" value="F:dioxygenase activity"/>
    <property type="evidence" value="ECO:0007669"/>
    <property type="project" value="UniProtKB-KW"/>
</dbReference>
<sequence length="179" mass="20503">MQRLERVDKQDDLRKDIMELIKDIEEDDLKVVAFMEYMTPPKKVEPKIIKFAKILPLLQKIAELGKIEKGVAKVMFYSPSTCRNRGLTPVMMAGFQLIKPKISTKPHSHNMSSIYFVFKGKGYSIVGNKKLEWEEGDVFVVPANEVHYHVNLGEEDAILFDVTDSGLLESLGILEFREE</sequence>
<dbReference type="GeneID" id="68865062"/>
<reference evidence="4 5" key="1">
    <citation type="journal article" date="2022" name="Microbiol. Resour. Announc.">
        <title>Complete Genome Sequence of the Hyperthermophilic and Acidophilic Archaeon Saccharolobus caldissimus Strain HS-3T.</title>
        <authorList>
            <person name="Sakai H.D."/>
            <person name="Kurosawa N."/>
        </authorList>
    </citation>
    <scope>NUCLEOTIDE SEQUENCE [LARGE SCALE GENOMIC DNA]</scope>
    <source>
        <strain evidence="4 5">JCM32116</strain>
    </source>
</reference>
<evidence type="ECO:0000313" key="5">
    <source>
        <dbReference type="Proteomes" id="UP001319921"/>
    </source>
</evidence>
<dbReference type="KEGG" id="scas:SACC_03340"/>